<evidence type="ECO:0000313" key="2">
    <source>
        <dbReference type="Proteomes" id="UP000614714"/>
    </source>
</evidence>
<keyword evidence="2" id="KW-1185">Reference proteome</keyword>
<dbReference type="Proteomes" id="UP000614714">
    <property type="component" value="Unassembled WGS sequence"/>
</dbReference>
<reference evidence="1 2" key="1">
    <citation type="submission" date="2020-12" db="EMBL/GenBank/DDBJ databases">
        <title>Geomonas sp. Red421, isolated from paddy soil.</title>
        <authorList>
            <person name="Xu Z."/>
            <person name="Zhang Z."/>
            <person name="Masuda Y."/>
            <person name="Itoh H."/>
            <person name="Senoo K."/>
        </authorList>
    </citation>
    <scope>NUCLEOTIDE SEQUENCE [LARGE SCALE GENOMIC DNA]</scope>
    <source>
        <strain evidence="1 2">Red421</strain>
    </source>
</reference>
<organism evidence="1 2">
    <name type="scientific">Geomonas anaerohicana</name>
    <dbReference type="NCBI Taxonomy" id="2798583"/>
    <lineage>
        <taxon>Bacteria</taxon>
        <taxon>Pseudomonadati</taxon>
        <taxon>Thermodesulfobacteriota</taxon>
        <taxon>Desulfuromonadia</taxon>
        <taxon>Geobacterales</taxon>
        <taxon>Geobacteraceae</taxon>
        <taxon>Geomonas</taxon>
    </lineage>
</organism>
<gene>
    <name evidence="1" type="ORF">JFN91_20925</name>
</gene>
<dbReference type="EMBL" id="JAEMHL010000021">
    <property type="protein sequence ID" value="MBJ6752688.1"/>
    <property type="molecule type" value="Genomic_DNA"/>
</dbReference>
<accession>A0ABS0YKA4</accession>
<name>A0ABS0YKA4_9BACT</name>
<comment type="caution">
    <text evidence="1">The sequence shown here is derived from an EMBL/GenBank/DDBJ whole genome shotgun (WGS) entry which is preliminary data.</text>
</comment>
<evidence type="ECO:0000313" key="1">
    <source>
        <dbReference type="EMBL" id="MBJ6752688.1"/>
    </source>
</evidence>
<dbReference type="RefSeq" id="WP_199391092.1">
    <property type="nucleotide sequence ID" value="NZ_JAEMHL010000021.1"/>
</dbReference>
<sequence length="223" mass="26245">MDNRELMKSLSRLGLPMFEPDEALDVNETVAEVVKSGDGRLWELFPVLLANAAEDYRFSFEKVQKLLPEERDHLNLERLRLMSLSLYALYHLEFGWAAKLKKELSPEDKEQVKAWRKDLGSDEPVTWEEAEFSPERLKKNFELYVEQNAERTRRRKERYDEFSLAFALSQVFSPKQTDLFRKKLEGLPMTKTEQEYYSRSVKKKVLALANAELHALARKLLEQ</sequence>
<proteinExistence type="predicted"/>
<protein>
    <submittedName>
        <fullName evidence="1">Uncharacterized protein</fullName>
    </submittedName>
</protein>